<dbReference type="Proteomes" id="UP000222768">
    <property type="component" value="Unassembled WGS sequence"/>
</dbReference>
<evidence type="ECO:0000313" key="4">
    <source>
        <dbReference type="Proteomes" id="UP000310719"/>
    </source>
</evidence>
<accession>A0A4U9HT90</accession>
<dbReference type="Gene3D" id="3.80.10.10">
    <property type="entry name" value="Ribonuclease Inhibitor"/>
    <property type="match status" value="1"/>
</dbReference>
<gene>
    <name evidence="1" type="ORF">CRX53_05300</name>
    <name evidence="2" type="ORF">NCTC13032_02172</name>
</gene>
<evidence type="ECO:0000313" key="2">
    <source>
        <dbReference type="EMBL" id="VTP65729.1"/>
    </source>
</evidence>
<dbReference type="AlphaFoldDB" id="A0A4U9HT90"/>
<dbReference type="EMBL" id="LR590464">
    <property type="protein sequence ID" value="VTP65729.1"/>
    <property type="molecule type" value="Genomic_DNA"/>
</dbReference>
<organism evidence="2 4">
    <name type="scientific">Leclercia adecarboxylata</name>
    <dbReference type="NCBI Taxonomy" id="83655"/>
    <lineage>
        <taxon>Bacteria</taxon>
        <taxon>Pseudomonadati</taxon>
        <taxon>Pseudomonadota</taxon>
        <taxon>Gammaproteobacteria</taxon>
        <taxon>Enterobacterales</taxon>
        <taxon>Enterobacteriaceae</taxon>
        <taxon>Leclercia</taxon>
    </lineage>
</organism>
<reference evidence="2 4" key="3">
    <citation type="submission" date="2019-05" db="EMBL/GenBank/DDBJ databases">
        <authorList>
            <consortium name="Pathogen Informatics"/>
        </authorList>
    </citation>
    <scope>NUCLEOTIDE SEQUENCE [LARGE SCALE GENOMIC DNA]</scope>
    <source>
        <strain evidence="2 4">NCTC13032</strain>
    </source>
</reference>
<reference evidence="1" key="1">
    <citation type="submission" date="2017-09" db="EMBL/GenBank/DDBJ databases">
        <title>FDA dAtabase for Regulatory Grade micrObial Sequences (FDA-ARGOS): Supporting development and validation of Infectious Disease Dx tests.</title>
        <authorList>
            <person name="Minogue T."/>
            <person name="Wolcott M."/>
            <person name="Wasieloski L."/>
            <person name="Aguilar W."/>
            <person name="Moore D."/>
            <person name="Tallon L.J."/>
            <person name="Sadzewicz L."/>
            <person name="Ott S."/>
            <person name="Zhao X."/>
            <person name="Nagaraj S."/>
            <person name="Vavikolanu K."/>
            <person name="Aluvathingal J."/>
            <person name="Nadendla S."/>
            <person name="Sichtig H."/>
        </authorList>
    </citation>
    <scope>NUCLEOTIDE SEQUENCE</scope>
    <source>
        <strain evidence="1">FDAARGOS_404</strain>
    </source>
</reference>
<name>A0A4U9HT90_9ENTR</name>
<proteinExistence type="predicted"/>
<dbReference type="InterPro" id="IPR032675">
    <property type="entry name" value="LRR_dom_sf"/>
</dbReference>
<protein>
    <recommendedName>
        <fullName evidence="5">Leucine-rich repeat domain-containing protein</fullName>
    </recommendedName>
</protein>
<evidence type="ECO:0000313" key="3">
    <source>
        <dbReference type="Proteomes" id="UP000222768"/>
    </source>
</evidence>
<dbReference type="RefSeq" id="WP_032617236.1">
    <property type="nucleotide sequence ID" value="NZ_CBCXZU010000006.1"/>
</dbReference>
<dbReference type="Proteomes" id="UP000310719">
    <property type="component" value="Chromosome"/>
</dbReference>
<evidence type="ECO:0000313" key="1">
    <source>
        <dbReference type="EMBL" id="PHH03421.1"/>
    </source>
</evidence>
<evidence type="ECO:0008006" key="5">
    <source>
        <dbReference type="Google" id="ProtNLM"/>
    </source>
</evidence>
<dbReference type="EMBL" id="PDLK01000002">
    <property type="protein sequence ID" value="PHH03421.1"/>
    <property type="molecule type" value="Genomic_DNA"/>
</dbReference>
<sequence length="325" mass="36706">MSEISTLSILQQLDRQRLKENPYPSHSLLDEDENTRRQYCALLFMALLSHSPISEQQQRMLQLWLPAIGMLGKQAEFCQMAIKLGQDGLAEAINAVRDAGGNYCFMLDCLVFSRVNGPLSQQQVTLFETLGQMLAIGQAQMTTIVYITCEVLGITDDKQSQPELKIGINDIAVWREFLDEYTESLRIELVKWANDNYVTVGSIPYEIKDLEKTINFDIFYSRPSVTAFPAGLSLLSNMKQIKFDSNNIKAFPDPSVLPKKLHEITIGANGRISSIPDSICQLKELKKLNVSVTYLTKISEKVYVFLKENNVEHNIPDSCFIKGPK</sequence>
<dbReference type="SUPFAM" id="SSF52058">
    <property type="entry name" value="L domain-like"/>
    <property type="match status" value="1"/>
</dbReference>
<reference evidence="3" key="2">
    <citation type="submission" date="2017-09" db="EMBL/GenBank/DDBJ databases">
        <title>FDA dAtabase for Regulatory Grade micrObial Sequences (FDA-ARGOS): Supporting development and validation of Infectious Disease Dx tests.</title>
        <authorList>
            <person name="Minogue T."/>
            <person name="Wolcott M."/>
            <person name="Wasieloski L."/>
            <person name="Aguilar W."/>
            <person name="Moore D."/>
            <person name="Tallon L."/>
            <person name="Sadzewicz L."/>
            <person name="Ott S."/>
            <person name="Zhao X."/>
            <person name="Nagaraj S."/>
            <person name="Vavikolanu K."/>
            <person name="Aluvathingal J."/>
            <person name="Nadendla S."/>
            <person name="Sichtig H."/>
        </authorList>
    </citation>
    <scope>NUCLEOTIDE SEQUENCE [LARGE SCALE GENOMIC DNA]</scope>
    <source>
        <strain evidence="3">FDAARGOS_404</strain>
    </source>
</reference>